<dbReference type="EC" id="4.2.1.46" evidence="5"/>
<feature type="domain" description="NAD(P)-binding" evidence="4">
    <location>
        <begin position="5"/>
        <end position="302"/>
    </location>
</feature>
<evidence type="ECO:0000256" key="3">
    <source>
        <dbReference type="ARBA" id="ARBA00023239"/>
    </source>
</evidence>
<dbReference type="FunFam" id="3.40.50.720:FF:000304">
    <property type="entry name" value="UDP-glucose 4,6-dehydratase"/>
    <property type="match status" value="1"/>
</dbReference>
<name>A0A938YWE8_9ARCH</name>
<dbReference type="EMBL" id="JAFGDB010000043">
    <property type="protein sequence ID" value="MBN2067357.1"/>
    <property type="molecule type" value="Genomic_DNA"/>
</dbReference>
<evidence type="ECO:0000313" key="6">
    <source>
        <dbReference type="Proteomes" id="UP000809243"/>
    </source>
</evidence>
<comment type="cofactor">
    <cofactor evidence="1">
        <name>NAD(+)</name>
        <dbReference type="ChEBI" id="CHEBI:57540"/>
    </cofactor>
</comment>
<dbReference type="Pfam" id="PF16363">
    <property type="entry name" value="GDP_Man_Dehyd"/>
    <property type="match status" value="1"/>
</dbReference>
<dbReference type="Gene3D" id="3.90.25.10">
    <property type="entry name" value="UDP-galactose 4-epimerase, domain 1"/>
    <property type="match status" value="1"/>
</dbReference>
<reference evidence="5" key="1">
    <citation type="submission" date="2021-01" db="EMBL/GenBank/DDBJ databases">
        <title>Active Sulfur Cycling in an Early Earth Analoge.</title>
        <authorList>
            <person name="Hahn C.R."/>
            <person name="Youssef N.H."/>
            <person name="Elshahed M."/>
        </authorList>
    </citation>
    <scope>NUCLEOTIDE SEQUENCE</scope>
    <source>
        <strain evidence="5">Zod_Metabat.1151</strain>
    </source>
</reference>
<organism evidence="5 6">
    <name type="scientific">Candidatus Iainarchaeum sp</name>
    <dbReference type="NCBI Taxonomy" id="3101447"/>
    <lineage>
        <taxon>Archaea</taxon>
        <taxon>Candidatus Iainarchaeota</taxon>
        <taxon>Candidatus Iainarchaeia</taxon>
        <taxon>Candidatus Iainarchaeales</taxon>
        <taxon>Candidatus Iainarchaeaceae</taxon>
        <taxon>Candidatus Iainarchaeum</taxon>
    </lineage>
</organism>
<dbReference type="Proteomes" id="UP000809243">
    <property type="component" value="Unassembled WGS sequence"/>
</dbReference>
<dbReference type="GO" id="GO:0008460">
    <property type="term" value="F:dTDP-glucose 4,6-dehydratase activity"/>
    <property type="evidence" value="ECO:0007669"/>
    <property type="project" value="UniProtKB-EC"/>
</dbReference>
<evidence type="ECO:0000313" key="5">
    <source>
        <dbReference type="EMBL" id="MBN2067357.1"/>
    </source>
</evidence>
<dbReference type="GO" id="GO:0009225">
    <property type="term" value="P:nucleotide-sugar metabolic process"/>
    <property type="evidence" value="ECO:0007669"/>
    <property type="project" value="InterPro"/>
</dbReference>
<protein>
    <submittedName>
        <fullName evidence="5">dTDP-glucose 4,6-dehydratase</fullName>
        <ecNumber evidence="5">4.2.1.46</ecNumber>
    </submittedName>
</protein>
<proteinExistence type="predicted"/>
<keyword evidence="2" id="KW-0520">NAD</keyword>
<keyword evidence="3 5" id="KW-0456">Lyase</keyword>
<dbReference type="InterPro" id="IPR016040">
    <property type="entry name" value="NAD(P)-bd_dom"/>
</dbReference>
<evidence type="ECO:0000256" key="1">
    <source>
        <dbReference type="ARBA" id="ARBA00001911"/>
    </source>
</evidence>
<comment type="caution">
    <text evidence="5">The sequence shown here is derived from an EMBL/GenBank/DDBJ whole genome shotgun (WGS) entry which is preliminary data.</text>
</comment>
<accession>A0A938YWE8</accession>
<evidence type="ECO:0000256" key="2">
    <source>
        <dbReference type="ARBA" id="ARBA00023027"/>
    </source>
</evidence>
<dbReference type="AlphaFoldDB" id="A0A938YWE8"/>
<dbReference type="InterPro" id="IPR036291">
    <property type="entry name" value="NAD(P)-bd_dom_sf"/>
</dbReference>
<dbReference type="InterPro" id="IPR005888">
    <property type="entry name" value="dTDP_Gluc_deHydtase"/>
</dbReference>
<evidence type="ECO:0000259" key="4">
    <source>
        <dbReference type="Pfam" id="PF16363"/>
    </source>
</evidence>
<dbReference type="Gene3D" id="3.40.50.720">
    <property type="entry name" value="NAD(P)-binding Rossmann-like Domain"/>
    <property type="match status" value="1"/>
</dbReference>
<dbReference type="CDD" id="cd05246">
    <property type="entry name" value="dTDP_GD_SDR_e"/>
    <property type="match status" value="1"/>
</dbReference>
<dbReference type="NCBIfam" id="TIGR01181">
    <property type="entry name" value="dTDP_gluc_dehyt"/>
    <property type="match status" value="1"/>
</dbReference>
<dbReference type="SUPFAM" id="SSF51735">
    <property type="entry name" value="NAD(P)-binding Rossmann-fold domains"/>
    <property type="match status" value="1"/>
</dbReference>
<sequence>MEKILVTGGAGFIGSNFIHYFSEMHPQTQIVNLDKLTYAGRKESLEDIEGEKNYRFIKGDICSEKQVKKAMKGCSAVINFAAESHVDRSIKDSDAFLKSNFAGVKVLCEQAKKQGVEKFIQISTDEVYGEIESGSFKETDMLHPRNPYSAAKAAGELLAMSYFTTYGLPVVVTRSSNNYGPFQFPEKVIPLFITNLLRNKKAPLYGEGKNVRDWLYVLDNCQAIDVCLQRGKAGEIYNIGGGNELQNIELTKMILAELGKGNEMIEKVKDRPGHDLRYSLDIGKIERELGWKPIMDFKRGLHTTVQWYKENEKWWKPLVK</sequence>
<gene>
    <name evidence="5" type="primary">rfbB</name>
    <name evidence="5" type="ORF">JW744_02725</name>
</gene>
<dbReference type="PANTHER" id="PTHR43000">
    <property type="entry name" value="DTDP-D-GLUCOSE 4,6-DEHYDRATASE-RELATED"/>
    <property type="match status" value="1"/>
</dbReference>